<dbReference type="PANTHER" id="PTHR30055">
    <property type="entry name" value="HTH-TYPE TRANSCRIPTIONAL REGULATOR RUTR"/>
    <property type="match status" value="1"/>
</dbReference>
<dbReference type="Gene3D" id="1.10.357.10">
    <property type="entry name" value="Tetracycline Repressor, domain 2"/>
    <property type="match status" value="1"/>
</dbReference>
<accession>A0A931IEL3</accession>
<dbReference type="Pfam" id="PF00440">
    <property type="entry name" value="TetR_N"/>
    <property type="match status" value="1"/>
</dbReference>
<protein>
    <submittedName>
        <fullName evidence="4">TetR/AcrR family transcriptional regulator</fullName>
    </submittedName>
</protein>
<evidence type="ECO:0000313" key="5">
    <source>
        <dbReference type="Proteomes" id="UP000655751"/>
    </source>
</evidence>
<keyword evidence="5" id="KW-1185">Reference proteome</keyword>
<dbReference type="RefSeq" id="WP_196152113.1">
    <property type="nucleotide sequence ID" value="NZ_JADMLG010000012.1"/>
</dbReference>
<dbReference type="Proteomes" id="UP000655751">
    <property type="component" value="Unassembled WGS sequence"/>
</dbReference>
<dbReference type="InterPro" id="IPR001647">
    <property type="entry name" value="HTH_TetR"/>
</dbReference>
<dbReference type="InterPro" id="IPR009057">
    <property type="entry name" value="Homeodomain-like_sf"/>
</dbReference>
<keyword evidence="1 2" id="KW-0238">DNA-binding</keyword>
<evidence type="ECO:0000313" key="4">
    <source>
        <dbReference type="EMBL" id="MBH0779801.1"/>
    </source>
</evidence>
<evidence type="ECO:0000256" key="2">
    <source>
        <dbReference type="PROSITE-ProRule" id="PRU00335"/>
    </source>
</evidence>
<feature type="DNA-binding region" description="H-T-H motif" evidence="2">
    <location>
        <begin position="43"/>
        <end position="62"/>
    </location>
</feature>
<dbReference type="EMBL" id="JADMLG010000012">
    <property type="protein sequence ID" value="MBH0779801.1"/>
    <property type="molecule type" value="Genomic_DNA"/>
</dbReference>
<proteinExistence type="predicted"/>
<evidence type="ECO:0000256" key="1">
    <source>
        <dbReference type="ARBA" id="ARBA00023125"/>
    </source>
</evidence>
<evidence type="ECO:0000259" key="3">
    <source>
        <dbReference type="PROSITE" id="PS50977"/>
    </source>
</evidence>
<comment type="caution">
    <text evidence="4">The sequence shown here is derived from an EMBL/GenBank/DDBJ whole genome shotgun (WGS) entry which is preliminary data.</text>
</comment>
<dbReference type="PRINTS" id="PR00455">
    <property type="entry name" value="HTHTETR"/>
</dbReference>
<name>A0A931IEL3_9NOCA</name>
<dbReference type="SUPFAM" id="SSF46689">
    <property type="entry name" value="Homeodomain-like"/>
    <property type="match status" value="1"/>
</dbReference>
<dbReference type="GO" id="GO:0003700">
    <property type="term" value="F:DNA-binding transcription factor activity"/>
    <property type="evidence" value="ECO:0007669"/>
    <property type="project" value="TreeGrafter"/>
</dbReference>
<dbReference type="AlphaFoldDB" id="A0A931IEL3"/>
<dbReference type="PROSITE" id="PS50977">
    <property type="entry name" value="HTH_TETR_2"/>
    <property type="match status" value="1"/>
</dbReference>
<dbReference type="PANTHER" id="PTHR30055:SF226">
    <property type="entry name" value="HTH-TYPE TRANSCRIPTIONAL REGULATOR PKSA"/>
    <property type="match status" value="1"/>
</dbReference>
<gene>
    <name evidence="4" type="ORF">IT779_26360</name>
</gene>
<dbReference type="InterPro" id="IPR050109">
    <property type="entry name" value="HTH-type_TetR-like_transc_reg"/>
</dbReference>
<dbReference type="GO" id="GO:0000976">
    <property type="term" value="F:transcription cis-regulatory region binding"/>
    <property type="evidence" value="ECO:0007669"/>
    <property type="project" value="TreeGrafter"/>
</dbReference>
<feature type="domain" description="HTH tetR-type" evidence="3">
    <location>
        <begin position="20"/>
        <end position="80"/>
    </location>
</feature>
<sequence>MPGRTAGKTPPEADLPEWQLARRGLIVTAAIDLLVERSYDQIQIRDVSQRAGVALGTLYRYFESKEHLYAVALIEWVRPMREPSPHPGKDAATRLRSKLHLLVAANKKYPNFLAMQHSLHASTNPLIHQLLAEYQQAGFDWLVSELDVLEEERARDLGLMLWGINNAVFTRIRLSFGSYDDAKRVGDKFIDLIAPELHEAEKSTAPADSAAAGD</sequence>
<reference evidence="4" key="1">
    <citation type="submission" date="2020-11" db="EMBL/GenBank/DDBJ databases">
        <title>Nocardia NEAU-351.nov., a novel actinomycete isolated from the cow dung.</title>
        <authorList>
            <person name="Zhang X."/>
        </authorList>
    </citation>
    <scope>NUCLEOTIDE SEQUENCE</scope>
    <source>
        <strain evidence="4">NEAU-351</strain>
    </source>
</reference>
<organism evidence="4 5">
    <name type="scientific">Nocardia bovistercoris</name>
    <dbReference type="NCBI Taxonomy" id="2785916"/>
    <lineage>
        <taxon>Bacteria</taxon>
        <taxon>Bacillati</taxon>
        <taxon>Actinomycetota</taxon>
        <taxon>Actinomycetes</taxon>
        <taxon>Mycobacteriales</taxon>
        <taxon>Nocardiaceae</taxon>
        <taxon>Nocardia</taxon>
    </lineage>
</organism>